<dbReference type="Proteomes" id="UP000324897">
    <property type="component" value="Unassembled WGS sequence"/>
</dbReference>
<proteinExistence type="predicted"/>
<accession>A0A5J9VC97</accession>
<feature type="non-terminal residue" evidence="1">
    <location>
        <position position="1"/>
    </location>
</feature>
<dbReference type="Gramene" id="TVU33749">
    <property type="protein sequence ID" value="TVU33749"/>
    <property type="gene ID" value="EJB05_15553"/>
</dbReference>
<keyword evidence="2" id="KW-1185">Reference proteome</keyword>
<evidence type="ECO:0000313" key="2">
    <source>
        <dbReference type="Proteomes" id="UP000324897"/>
    </source>
</evidence>
<name>A0A5J9VC97_9POAL</name>
<dbReference type="AlphaFoldDB" id="A0A5J9VC97"/>
<organism evidence="1 2">
    <name type="scientific">Eragrostis curvula</name>
    <name type="common">weeping love grass</name>
    <dbReference type="NCBI Taxonomy" id="38414"/>
    <lineage>
        <taxon>Eukaryota</taxon>
        <taxon>Viridiplantae</taxon>
        <taxon>Streptophyta</taxon>
        <taxon>Embryophyta</taxon>
        <taxon>Tracheophyta</taxon>
        <taxon>Spermatophyta</taxon>
        <taxon>Magnoliopsida</taxon>
        <taxon>Liliopsida</taxon>
        <taxon>Poales</taxon>
        <taxon>Poaceae</taxon>
        <taxon>PACMAD clade</taxon>
        <taxon>Chloridoideae</taxon>
        <taxon>Eragrostideae</taxon>
        <taxon>Eragrostidinae</taxon>
        <taxon>Eragrostis</taxon>
    </lineage>
</organism>
<evidence type="ECO:0000313" key="1">
    <source>
        <dbReference type="EMBL" id="TVU33749.1"/>
    </source>
</evidence>
<sequence length="85" mass="9612">MLGLDPRNEDTGGEVQFDCRVGKFNLIQFDPGLGGIQSTHVDNNSFTPRLITPKEKKGREDKGLVGMRFFEWTLSLSIFDMLIHV</sequence>
<protein>
    <submittedName>
        <fullName evidence="1">Uncharacterized protein</fullName>
    </submittedName>
</protein>
<reference evidence="1 2" key="1">
    <citation type="journal article" date="2019" name="Sci. Rep.">
        <title>A high-quality genome of Eragrostis curvula grass provides insights into Poaceae evolution and supports new strategies to enhance forage quality.</title>
        <authorList>
            <person name="Carballo J."/>
            <person name="Santos B.A.C.M."/>
            <person name="Zappacosta D."/>
            <person name="Garbus I."/>
            <person name="Selva J.P."/>
            <person name="Gallo C.A."/>
            <person name="Diaz A."/>
            <person name="Albertini E."/>
            <person name="Caccamo M."/>
            <person name="Echenique V."/>
        </authorList>
    </citation>
    <scope>NUCLEOTIDE SEQUENCE [LARGE SCALE GENOMIC DNA]</scope>
    <source>
        <strain evidence="2">cv. Victoria</strain>
        <tissue evidence="1">Leaf</tissue>
    </source>
</reference>
<comment type="caution">
    <text evidence="1">The sequence shown here is derived from an EMBL/GenBank/DDBJ whole genome shotgun (WGS) entry which is preliminary data.</text>
</comment>
<gene>
    <name evidence="1" type="ORF">EJB05_15553</name>
</gene>
<dbReference type="EMBL" id="RWGY01000009">
    <property type="protein sequence ID" value="TVU33749.1"/>
    <property type="molecule type" value="Genomic_DNA"/>
</dbReference>